<keyword evidence="7" id="KW-0804">Transcription</keyword>
<dbReference type="Proteomes" id="UP001445335">
    <property type="component" value="Unassembled WGS sequence"/>
</dbReference>
<keyword evidence="6" id="KW-0805">Transcription regulation</keyword>
<dbReference type="GO" id="GO:0005634">
    <property type="term" value="C:nucleus"/>
    <property type="evidence" value="ECO:0007669"/>
    <property type="project" value="UniProtKB-SubCell"/>
</dbReference>
<keyword evidence="11" id="KW-1185">Reference proteome</keyword>
<evidence type="ECO:0000259" key="9">
    <source>
        <dbReference type="Pfam" id="PF04065"/>
    </source>
</evidence>
<dbReference type="GO" id="GO:0005737">
    <property type="term" value="C:cytoplasm"/>
    <property type="evidence" value="ECO:0007669"/>
    <property type="project" value="UniProtKB-SubCell"/>
</dbReference>
<dbReference type="InterPro" id="IPR040168">
    <property type="entry name" value="Not2/3/5"/>
</dbReference>
<keyword evidence="8" id="KW-0539">Nucleus</keyword>
<keyword evidence="5" id="KW-0678">Repressor</keyword>
<comment type="caution">
    <text evidence="10">The sequence shown here is derived from an EMBL/GenBank/DDBJ whole genome shotgun (WGS) entry which is preliminary data.</text>
</comment>
<evidence type="ECO:0000256" key="1">
    <source>
        <dbReference type="ARBA" id="ARBA00004123"/>
    </source>
</evidence>
<dbReference type="Pfam" id="PF04065">
    <property type="entry name" value="Not3"/>
    <property type="match status" value="1"/>
</dbReference>
<evidence type="ECO:0000256" key="3">
    <source>
        <dbReference type="ARBA" id="ARBA00007682"/>
    </source>
</evidence>
<evidence type="ECO:0000256" key="6">
    <source>
        <dbReference type="ARBA" id="ARBA00023015"/>
    </source>
</evidence>
<evidence type="ECO:0000313" key="10">
    <source>
        <dbReference type="EMBL" id="KAK9832035.1"/>
    </source>
</evidence>
<dbReference type="GO" id="GO:0030015">
    <property type="term" value="C:CCR4-NOT core complex"/>
    <property type="evidence" value="ECO:0007669"/>
    <property type="project" value="InterPro"/>
</dbReference>
<dbReference type="EMBL" id="JALJOU010000042">
    <property type="protein sequence ID" value="KAK9832035.1"/>
    <property type="molecule type" value="Genomic_DNA"/>
</dbReference>
<name>A0AAW1RD50_9CHLO</name>
<feature type="domain" description="CCR4-Not complex component Not N-terminal" evidence="9">
    <location>
        <begin position="1"/>
        <end position="109"/>
    </location>
</feature>
<keyword evidence="4" id="KW-0963">Cytoplasm</keyword>
<dbReference type="InterPro" id="IPR007207">
    <property type="entry name" value="Not_N"/>
</dbReference>
<dbReference type="GO" id="GO:0006355">
    <property type="term" value="P:regulation of DNA-templated transcription"/>
    <property type="evidence" value="ECO:0007669"/>
    <property type="project" value="InterPro"/>
</dbReference>
<dbReference type="AlphaFoldDB" id="A0AAW1RD50"/>
<accession>A0AAW1RD50</accession>
<evidence type="ECO:0000313" key="11">
    <source>
        <dbReference type="Proteomes" id="UP001445335"/>
    </source>
</evidence>
<proteinExistence type="inferred from homology"/>
<evidence type="ECO:0000256" key="4">
    <source>
        <dbReference type="ARBA" id="ARBA00022490"/>
    </source>
</evidence>
<evidence type="ECO:0000256" key="8">
    <source>
        <dbReference type="ARBA" id="ARBA00023242"/>
    </source>
</evidence>
<comment type="subcellular location">
    <subcellularLocation>
        <location evidence="2">Cytoplasm</location>
    </subcellularLocation>
    <subcellularLocation>
        <location evidence="1">Nucleus</location>
    </subcellularLocation>
</comment>
<evidence type="ECO:0000256" key="2">
    <source>
        <dbReference type="ARBA" id="ARBA00004496"/>
    </source>
</evidence>
<sequence>MERFKDLEKEIKLKPFAKAALSVHAREKVDPAALAKAEAQAWLRRAVATLAEQKERVEADLEELAAGGRGGKRPARALELEARERRHTLHIARVEQVLRLLENDQARPAQGYNNSA</sequence>
<evidence type="ECO:0000256" key="7">
    <source>
        <dbReference type="ARBA" id="ARBA00023163"/>
    </source>
</evidence>
<dbReference type="PANTHER" id="PTHR23326">
    <property type="entry name" value="CCR4 NOT-RELATED"/>
    <property type="match status" value="1"/>
</dbReference>
<comment type="similarity">
    <text evidence="3">Belongs to the CNOT2/3/5 family.</text>
</comment>
<gene>
    <name evidence="10" type="ORF">WJX81_000297</name>
</gene>
<organism evidence="10 11">
    <name type="scientific">Elliptochloris bilobata</name>
    <dbReference type="NCBI Taxonomy" id="381761"/>
    <lineage>
        <taxon>Eukaryota</taxon>
        <taxon>Viridiplantae</taxon>
        <taxon>Chlorophyta</taxon>
        <taxon>core chlorophytes</taxon>
        <taxon>Trebouxiophyceae</taxon>
        <taxon>Trebouxiophyceae incertae sedis</taxon>
        <taxon>Elliptochloris clade</taxon>
        <taxon>Elliptochloris</taxon>
    </lineage>
</organism>
<evidence type="ECO:0000256" key="5">
    <source>
        <dbReference type="ARBA" id="ARBA00022491"/>
    </source>
</evidence>
<reference evidence="10 11" key="1">
    <citation type="journal article" date="2024" name="Nat. Commun.">
        <title>Phylogenomics reveals the evolutionary origins of lichenization in chlorophyte algae.</title>
        <authorList>
            <person name="Puginier C."/>
            <person name="Libourel C."/>
            <person name="Otte J."/>
            <person name="Skaloud P."/>
            <person name="Haon M."/>
            <person name="Grisel S."/>
            <person name="Petersen M."/>
            <person name="Berrin J.G."/>
            <person name="Delaux P.M."/>
            <person name="Dal Grande F."/>
            <person name="Keller J."/>
        </authorList>
    </citation>
    <scope>NUCLEOTIDE SEQUENCE [LARGE SCALE GENOMIC DNA]</scope>
    <source>
        <strain evidence="10 11">SAG 245.80</strain>
    </source>
</reference>
<protein>
    <recommendedName>
        <fullName evidence="9">CCR4-Not complex component Not N-terminal domain-containing protein</fullName>
    </recommendedName>
</protein>